<feature type="compositionally biased region" description="Polar residues" evidence="1">
    <location>
        <begin position="41"/>
        <end position="59"/>
    </location>
</feature>
<evidence type="ECO:0000256" key="1">
    <source>
        <dbReference type="SAM" id="MobiDB-lite"/>
    </source>
</evidence>
<name>A0A255HBN6_9ACTN</name>
<protein>
    <submittedName>
        <fullName evidence="2">Uncharacterized protein</fullName>
    </submittedName>
</protein>
<sequence>MAEVRKHGQGGGGHIAAAIERAMASGVRPSGTGAPPEAGQGQPSAKSTQHLVTASSFLTSDPFLIRPKPAGPAASEAAADDVPADDDADEADADERSDRA</sequence>
<feature type="region of interest" description="Disordered" evidence="1">
    <location>
        <begin position="1"/>
        <end position="100"/>
    </location>
</feature>
<dbReference type="RefSeq" id="WP_094362182.1">
    <property type="nucleotide sequence ID" value="NZ_NMVQ01000001.1"/>
</dbReference>
<keyword evidence="3" id="KW-1185">Reference proteome</keyword>
<comment type="caution">
    <text evidence="2">The sequence shown here is derived from an EMBL/GenBank/DDBJ whole genome shotgun (WGS) entry which is preliminary data.</text>
</comment>
<dbReference type="Proteomes" id="UP000216311">
    <property type="component" value="Unassembled WGS sequence"/>
</dbReference>
<proteinExistence type="predicted"/>
<reference evidence="2 3" key="1">
    <citation type="submission" date="2017-07" db="EMBL/GenBank/DDBJ databases">
        <title>Draft whole genome sequences of clinical Proprionibacteriaceae strains.</title>
        <authorList>
            <person name="Bernier A.-M."/>
            <person name="Bernard K."/>
            <person name="Domingo M.-C."/>
        </authorList>
    </citation>
    <scope>NUCLEOTIDE SEQUENCE [LARGE SCALE GENOMIC DNA]</scope>
    <source>
        <strain evidence="2 3">NML 130396</strain>
    </source>
</reference>
<gene>
    <name evidence="2" type="ORF">CGZ93_00420</name>
</gene>
<organism evidence="2 3">
    <name type="scientific">Enemella dayhoffiae</name>
    <dbReference type="NCBI Taxonomy" id="2016507"/>
    <lineage>
        <taxon>Bacteria</taxon>
        <taxon>Bacillati</taxon>
        <taxon>Actinomycetota</taxon>
        <taxon>Actinomycetes</taxon>
        <taxon>Propionibacteriales</taxon>
        <taxon>Propionibacteriaceae</taxon>
        <taxon>Enemella</taxon>
    </lineage>
</organism>
<dbReference type="EMBL" id="NMVQ01000001">
    <property type="protein sequence ID" value="OYO24975.1"/>
    <property type="molecule type" value="Genomic_DNA"/>
</dbReference>
<evidence type="ECO:0000313" key="3">
    <source>
        <dbReference type="Proteomes" id="UP000216311"/>
    </source>
</evidence>
<dbReference type="AlphaFoldDB" id="A0A255HBN6"/>
<accession>A0A255HBN6</accession>
<evidence type="ECO:0000313" key="2">
    <source>
        <dbReference type="EMBL" id="OYO24975.1"/>
    </source>
</evidence>
<feature type="compositionally biased region" description="Acidic residues" evidence="1">
    <location>
        <begin position="78"/>
        <end position="93"/>
    </location>
</feature>
<dbReference type="OrthoDB" id="9997291at2"/>